<proteinExistence type="predicted"/>
<sequence>MNEQRYCHGLVRKHNLKCHGLKRNQSEAMGKGIERSLLERVLEELEIDWLELAQDAYKKTYSN</sequence>
<evidence type="ECO:0000313" key="2">
    <source>
        <dbReference type="Proteomes" id="UP001177212"/>
    </source>
</evidence>
<dbReference type="EMBL" id="JAUYVT010000139">
    <property type="protein sequence ID" value="MDP2567179.1"/>
    <property type="molecule type" value="Genomic_DNA"/>
</dbReference>
<reference evidence="1" key="1">
    <citation type="submission" date="2023-07" db="EMBL/GenBank/DDBJ databases">
        <title>Genome content predicts the carbon catabolic preferences of heterotrophic bacteria.</title>
        <authorList>
            <person name="Gralka M."/>
        </authorList>
    </citation>
    <scope>NUCLEOTIDE SEQUENCE</scope>
    <source>
        <strain evidence="1">4G09</strain>
    </source>
</reference>
<name>A0ABT9FKI9_9GAMM</name>
<comment type="caution">
    <text evidence="1">The sequence shown here is derived from an EMBL/GenBank/DDBJ whole genome shotgun (WGS) entry which is preliminary data.</text>
</comment>
<evidence type="ECO:0000313" key="1">
    <source>
        <dbReference type="EMBL" id="MDP2567179.1"/>
    </source>
</evidence>
<protein>
    <submittedName>
        <fullName evidence="1">RecX family transcriptional regulator</fullName>
    </submittedName>
</protein>
<feature type="non-terminal residue" evidence="1">
    <location>
        <position position="63"/>
    </location>
</feature>
<gene>
    <name evidence="1" type="ORF">Q8W34_21400</name>
</gene>
<organism evidence="1 2">
    <name type="scientific">Pseudoalteromonas marina</name>
    <dbReference type="NCBI Taxonomy" id="267375"/>
    <lineage>
        <taxon>Bacteria</taxon>
        <taxon>Pseudomonadati</taxon>
        <taxon>Pseudomonadota</taxon>
        <taxon>Gammaproteobacteria</taxon>
        <taxon>Alteromonadales</taxon>
        <taxon>Pseudoalteromonadaceae</taxon>
        <taxon>Pseudoalteromonas</taxon>
    </lineage>
</organism>
<keyword evidence="2" id="KW-1185">Reference proteome</keyword>
<dbReference type="Proteomes" id="UP001177212">
    <property type="component" value="Unassembled WGS sequence"/>
</dbReference>
<accession>A0ABT9FKI9</accession>